<protein>
    <submittedName>
        <fullName evidence="1">Uncharacterized protein</fullName>
    </submittedName>
</protein>
<dbReference type="GO" id="GO:0005634">
    <property type="term" value="C:nucleus"/>
    <property type="evidence" value="ECO:0007669"/>
    <property type="project" value="TreeGrafter"/>
</dbReference>
<organism evidence="1 2">
    <name type="scientific">Solanum commersonii</name>
    <name type="common">Commerson's wild potato</name>
    <name type="synonym">Commerson's nightshade</name>
    <dbReference type="NCBI Taxonomy" id="4109"/>
    <lineage>
        <taxon>Eukaryota</taxon>
        <taxon>Viridiplantae</taxon>
        <taxon>Streptophyta</taxon>
        <taxon>Embryophyta</taxon>
        <taxon>Tracheophyta</taxon>
        <taxon>Spermatophyta</taxon>
        <taxon>Magnoliopsida</taxon>
        <taxon>eudicotyledons</taxon>
        <taxon>Gunneridae</taxon>
        <taxon>Pentapetalae</taxon>
        <taxon>asterids</taxon>
        <taxon>lamiids</taxon>
        <taxon>Solanales</taxon>
        <taxon>Solanaceae</taxon>
        <taxon>Solanoideae</taxon>
        <taxon>Solaneae</taxon>
        <taxon>Solanum</taxon>
    </lineage>
</organism>
<dbReference type="Proteomes" id="UP000824120">
    <property type="component" value="Chromosome 7"/>
</dbReference>
<dbReference type="GO" id="GO:0006355">
    <property type="term" value="P:regulation of DNA-templated transcription"/>
    <property type="evidence" value="ECO:0007669"/>
    <property type="project" value="InterPro"/>
</dbReference>
<gene>
    <name evidence="1" type="ORF">H5410_036563</name>
</gene>
<evidence type="ECO:0000313" key="1">
    <source>
        <dbReference type="EMBL" id="KAG5595331.1"/>
    </source>
</evidence>
<keyword evidence="2" id="KW-1185">Reference proteome</keyword>
<accession>A0A9J5Y3W9</accession>
<proteinExistence type="predicted"/>
<dbReference type="PANTHER" id="PTHR31662:SF66">
    <property type="entry name" value="ULP1 PROTEASE FAMILY, C-TERMINAL CATALYTIC DOMAIN CONTAINING PROTEIN"/>
    <property type="match status" value="1"/>
</dbReference>
<dbReference type="InterPro" id="IPR007592">
    <property type="entry name" value="GEBP"/>
</dbReference>
<dbReference type="AlphaFoldDB" id="A0A9J5Y3W9"/>
<dbReference type="PANTHER" id="PTHR31662">
    <property type="entry name" value="BNAANNG10740D PROTEIN-RELATED"/>
    <property type="match status" value="1"/>
</dbReference>
<reference evidence="1 2" key="1">
    <citation type="submission" date="2020-09" db="EMBL/GenBank/DDBJ databases">
        <title>De no assembly of potato wild relative species, Solanum commersonii.</title>
        <authorList>
            <person name="Cho K."/>
        </authorList>
    </citation>
    <scope>NUCLEOTIDE SEQUENCE [LARGE SCALE GENOMIC DNA]</scope>
    <source>
        <strain evidence="1">LZ3.2</strain>
        <tissue evidence="1">Leaf</tissue>
    </source>
</reference>
<feature type="non-terminal residue" evidence="1">
    <location>
        <position position="1"/>
    </location>
</feature>
<evidence type="ECO:0000313" key="2">
    <source>
        <dbReference type="Proteomes" id="UP000824120"/>
    </source>
</evidence>
<dbReference type="EMBL" id="JACXVP010000007">
    <property type="protein sequence ID" value="KAG5595331.1"/>
    <property type="molecule type" value="Genomic_DNA"/>
</dbReference>
<name>A0A9J5Y3W9_SOLCO</name>
<sequence length="184" mass="21557">SEVWSPISSPTHEHLNNYLQNEELIISESAKDKVVDETKNQKATSKGKLPASKLYELKSVCPKVGEKERGTSEIKLKIEENYDYSEDVAILKSIYHYFLNHGVIPYPNYSENFINYIETSIFNLKFRSQELKTKIIMIERRFLTIFKITGYDPNIINSIYREMFLLVYGFMGLIWETIIKLAKR</sequence>
<comment type="caution">
    <text evidence="1">The sequence shown here is derived from an EMBL/GenBank/DDBJ whole genome shotgun (WGS) entry which is preliminary data.</text>
</comment>